<keyword evidence="2" id="KW-1185">Reference proteome</keyword>
<organism evidence="1 2">
    <name type="scientific">Metapseudomonas lalkuanensis</name>
    <dbReference type="NCBI Taxonomy" id="2604832"/>
    <lineage>
        <taxon>Bacteria</taxon>
        <taxon>Pseudomonadati</taxon>
        <taxon>Pseudomonadota</taxon>
        <taxon>Gammaproteobacteria</taxon>
        <taxon>Pseudomonadales</taxon>
        <taxon>Pseudomonadaceae</taxon>
        <taxon>Metapseudomonas</taxon>
    </lineage>
</organism>
<reference evidence="1 2" key="1">
    <citation type="submission" date="2019-08" db="EMBL/GenBank/DDBJ databases">
        <title>Whole-genome Sequencing of e-waste polymer degrading bacterium Pseudomonas sp. strain PE08.</title>
        <authorList>
            <person name="Kirdat K."/>
            <person name="Debbarma P."/>
            <person name="Narawade N."/>
            <person name="Suyal D."/>
            <person name="Thorat V."/>
            <person name="Shouche Y."/>
            <person name="Goel R."/>
            <person name="Yadav A."/>
        </authorList>
    </citation>
    <scope>NUCLEOTIDE SEQUENCE [LARGE SCALE GENOMIC DNA]</scope>
    <source>
        <strain evidence="1 2">PE08</strain>
    </source>
</reference>
<dbReference type="KEGG" id="plal:FXN65_24145"/>
<protein>
    <submittedName>
        <fullName evidence="1">Three-Cys-motif partner protein TcmP</fullName>
    </submittedName>
</protein>
<sequence length="278" mass="32336">MVKHSFGGEWTRIKLERLESYLKIYTTALKNQPFTLHYVDAFAGTGQRDDDDLSSDPLLELEALRGSVRRALDCKDVFHEYHFNDLKLEHVQALEELRAEYPDKVIHITQLDANEFVTRFCRRLRGRDRAVIFLDPYSTAVNWSTLEVIASTQKVDLWMLFPISTLLRLLPQDGPREEWRPCIERLLGTSEWKNACYAPSQPLIDDLFGEQEVRSQRSDYEAIIQFVTMRLREIFAHVEEPTRLTRNAGVLFLFYFSVSNPKAKALAAKLARVTQPKR</sequence>
<dbReference type="AlphaFoldDB" id="A0A5J6QR85"/>
<name>A0A5J6QR85_9GAMM</name>
<dbReference type="Proteomes" id="UP000327179">
    <property type="component" value="Chromosome"/>
</dbReference>
<gene>
    <name evidence="1" type="primary">tcmP</name>
    <name evidence="1" type="ORF">FXN65_24145</name>
</gene>
<evidence type="ECO:0000313" key="1">
    <source>
        <dbReference type="EMBL" id="QEY65000.1"/>
    </source>
</evidence>
<dbReference type="RefSeq" id="WP_151137154.1">
    <property type="nucleotide sequence ID" value="NZ_CP043311.1"/>
</dbReference>
<dbReference type="InterPro" id="IPR031009">
    <property type="entry name" value="Tcm_partner"/>
</dbReference>
<evidence type="ECO:0000313" key="2">
    <source>
        <dbReference type="Proteomes" id="UP000327179"/>
    </source>
</evidence>
<dbReference type="EMBL" id="CP043311">
    <property type="protein sequence ID" value="QEY65000.1"/>
    <property type="molecule type" value="Genomic_DNA"/>
</dbReference>
<proteinExistence type="predicted"/>
<dbReference type="NCBIfam" id="TIGR04474">
    <property type="entry name" value="tcm_partner"/>
    <property type="match status" value="1"/>
</dbReference>
<accession>A0A5J6QR85</accession>